<keyword evidence="5" id="KW-0808">Transferase</keyword>
<dbReference type="SUPFAM" id="SSF51215">
    <property type="entry name" value="Regulatory protein AraC"/>
    <property type="match status" value="1"/>
</dbReference>
<dbReference type="OrthoDB" id="9791615at2"/>
<dbReference type="InterPro" id="IPR003313">
    <property type="entry name" value="AraC-bd"/>
</dbReference>
<keyword evidence="1" id="KW-0805">Transcription regulation</keyword>
<dbReference type="InterPro" id="IPR018060">
    <property type="entry name" value="HTH_AraC"/>
</dbReference>
<feature type="domain" description="HTH araC/xylS-type" evidence="4">
    <location>
        <begin position="195"/>
        <end position="293"/>
    </location>
</feature>
<dbReference type="InterPro" id="IPR037923">
    <property type="entry name" value="HTH-like"/>
</dbReference>
<reference evidence="5 6" key="1">
    <citation type="submission" date="2015-09" db="EMBL/GenBank/DDBJ databases">
        <authorList>
            <consortium name="Pathogen Informatics"/>
        </authorList>
    </citation>
    <scope>NUCLEOTIDE SEQUENCE [LARGE SCALE GENOMIC DNA]</scope>
    <source>
        <strain evidence="5 6">2789STDY5834855</strain>
    </source>
</reference>
<dbReference type="CDD" id="cd02208">
    <property type="entry name" value="cupin_RmlC-like"/>
    <property type="match status" value="1"/>
</dbReference>
<dbReference type="Proteomes" id="UP000095558">
    <property type="component" value="Unassembled WGS sequence"/>
</dbReference>
<keyword evidence="3" id="KW-0804">Transcription</keyword>
<dbReference type="SMART" id="SM00342">
    <property type="entry name" value="HTH_ARAC"/>
    <property type="match status" value="1"/>
</dbReference>
<dbReference type="AlphaFoldDB" id="A0A174B0W0"/>
<evidence type="ECO:0000259" key="4">
    <source>
        <dbReference type="PROSITE" id="PS01124"/>
    </source>
</evidence>
<evidence type="ECO:0000256" key="3">
    <source>
        <dbReference type="ARBA" id="ARBA00023163"/>
    </source>
</evidence>
<dbReference type="GO" id="GO:0003700">
    <property type="term" value="F:DNA-binding transcription factor activity"/>
    <property type="evidence" value="ECO:0007669"/>
    <property type="project" value="InterPro"/>
</dbReference>
<evidence type="ECO:0000256" key="2">
    <source>
        <dbReference type="ARBA" id="ARBA00023125"/>
    </source>
</evidence>
<dbReference type="RefSeq" id="WP_042393926.1">
    <property type="nucleotide sequence ID" value="NZ_CYYT01000007.1"/>
</dbReference>
<dbReference type="InterPro" id="IPR020449">
    <property type="entry name" value="Tscrpt_reg_AraC-type_HTH"/>
</dbReference>
<dbReference type="Pfam" id="PF02311">
    <property type="entry name" value="AraC_binding"/>
    <property type="match status" value="1"/>
</dbReference>
<dbReference type="GeneID" id="83010456"/>
<dbReference type="SUPFAM" id="SSF46689">
    <property type="entry name" value="Homeodomain-like"/>
    <property type="match status" value="2"/>
</dbReference>
<keyword evidence="2 5" id="KW-0238">DNA-binding</keyword>
<dbReference type="EMBL" id="CYZV01000003">
    <property type="protein sequence ID" value="CUN63196.1"/>
    <property type="molecule type" value="Genomic_DNA"/>
</dbReference>
<evidence type="ECO:0000313" key="5">
    <source>
        <dbReference type="EMBL" id="CUN63196.1"/>
    </source>
</evidence>
<name>A0A174B0W0_9CLOT</name>
<dbReference type="EC" id="2.1.1.-" evidence="5"/>
<proteinExistence type="predicted"/>
<dbReference type="Pfam" id="PF12833">
    <property type="entry name" value="HTH_18"/>
    <property type="match status" value="1"/>
</dbReference>
<sequence>MDKLDFTRLKENTTHGNFILPFSIYKGTISPTFPSIAVHWHEEIEVIIVIDGSCNYRIDLDSFIINKGDILIVGPQKLHSFSLIKDNTMTWISFVFNMDMLKSSTTDGALLKYISPILNHEHELPTFIKGTSPCYNTIFNLIENILYCYYEKDIAYELELKSFLFHFFALLYKNNLIEQQINKSLLTVNTMDKIKSVLNYINEHYTEDISINTLANICDYSEYHFMRFFKKHIGLTCIQYINNYRLEKASILLTTSNNAIMDISLEVGFDNLSYFNKLFKRKYNLTPKEFRLLNGIYLKN</sequence>
<evidence type="ECO:0000256" key="1">
    <source>
        <dbReference type="ARBA" id="ARBA00023015"/>
    </source>
</evidence>
<dbReference type="GO" id="GO:0008168">
    <property type="term" value="F:methyltransferase activity"/>
    <property type="evidence" value="ECO:0007669"/>
    <property type="project" value="UniProtKB-KW"/>
</dbReference>
<keyword evidence="5" id="KW-0489">Methyltransferase</keyword>
<dbReference type="InterPro" id="IPR014710">
    <property type="entry name" value="RmlC-like_jellyroll"/>
</dbReference>
<dbReference type="PANTHER" id="PTHR43280">
    <property type="entry name" value="ARAC-FAMILY TRANSCRIPTIONAL REGULATOR"/>
    <property type="match status" value="1"/>
</dbReference>
<dbReference type="GO" id="GO:0032259">
    <property type="term" value="P:methylation"/>
    <property type="evidence" value="ECO:0007669"/>
    <property type="project" value="UniProtKB-KW"/>
</dbReference>
<dbReference type="InterPro" id="IPR018062">
    <property type="entry name" value="HTH_AraC-typ_CS"/>
</dbReference>
<dbReference type="PROSITE" id="PS01124">
    <property type="entry name" value="HTH_ARAC_FAMILY_2"/>
    <property type="match status" value="1"/>
</dbReference>
<organism evidence="5 6">
    <name type="scientific">Clostridium disporicum</name>
    <dbReference type="NCBI Taxonomy" id="84024"/>
    <lineage>
        <taxon>Bacteria</taxon>
        <taxon>Bacillati</taxon>
        <taxon>Bacillota</taxon>
        <taxon>Clostridia</taxon>
        <taxon>Eubacteriales</taxon>
        <taxon>Clostridiaceae</taxon>
        <taxon>Clostridium</taxon>
    </lineage>
</organism>
<accession>A0A174B0W0</accession>
<dbReference type="PROSITE" id="PS00041">
    <property type="entry name" value="HTH_ARAC_FAMILY_1"/>
    <property type="match status" value="1"/>
</dbReference>
<dbReference type="Gene3D" id="2.60.120.10">
    <property type="entry name" value="Jelly Rolls"/>
    <property type="match status" value="1"/>
</dbReference>
<evidence type="ECO:0000313" key="6">
    <source>
        <dbReference type="Proteomes" id="UP000095558"/>
    </source>
</evidence>
<protein>
    <submittedName>
        <fullName evidence="5">DNA-binding domain-containing protein, AraC-type</fullName>
        <ecNumber evidence="5">2.1.1.-</ecNumber>
    </submittedName>
</protein>
<dbReference type="GO" id="GO:0043565">
    <property type="term" value="F:sequence-specific DNA binding"/>
    <property type="evidence" value="ECO:0007669"/>
    <property type="project" value="InterPro"/>
</dbReference>
<dbReference type="PANTHER" id="PTHR43280:SF2">
    <property type="entry name" value="HTH-TYPE TRANSCRIPTIONAL REGULATOR EXSA"/>
    <property type="match status" value="1"/>
</dbReference>
<dbReference type="PRINTS" id="PR00032">
    <property type="entry name" value="HTHARAC"/>
</dbReference>
<dbReference type="Gene3D" id="1.10.10.60">
    <property type="entry name" value="Homeodomain-like"/>
    <property type="match status" value="2"/>
</dbReference>
<dbReference type="InterPro" id="IPR009057">
    <property type="entry name" value="Homeodomain-like_sf"/>
</dbReference>
<gene>
    <name evidence="5" type="primary">adaA_2</name>
    <name evidence="5" type="ORF">ERS852470_00356</name>
</gene>